<dbReference type="InterPro" id="IPR003593">
    <property type="entry name" value="AAA+_ATPase"/>
</dbReference>
<keyword evidence="5 8" id="KW-1133">Transmembrane helix</keyword>
<feature type="transmembrane region" description="Helical" evidence="8">
    <location>
        <begin position="315"/>
        <end position="335"/>
    </location>
</feature>
<dbReference type="Gene3D" id="1.20.1560.10">
    <property type="entry name" value="ABC transporter type 1, transmembrane domain"/>
    <property type="match status" value="2"/>
</dbReference>
<keyword evidence="2 8" id="KW-0812">Transmembrane</keyword>
<feature type="region of interest" description="Disordered" evidence="7">
    <location>
        <begin position="693"/>
        <end position="736"/>
    </location>
</feature>
<evidence type="ECO:0000256" key="8">
    <source>
        <dbReference type="SAM" id="Phobius"/>
    </source>
</evidence>
<evidence type="ECO:0000313" key="12">
    <source>
        <dbReference type="Proteomes" id="UP000595221"/>
    </source>
</evidence>
<feature type="transmembrane region" description="Helical" evidence="8">
    <location>
        <begin position="233"/>
        <end position="252"/>
    </location>
</feature>
<dbReference type="PROSITE" id="PS00211">
    <property type="entry name" value="ABC_TRANSPORTER_1"/>
    <property type="match status" value="2"/>
</dbReference>
<keyword evidence="4" id="KW-0067">ATP-binding</keyword>
<dbReference type="Gene3D" id="3.40.50.300">
    <property type="entry name" value="P-loop containing nucleotide triphosphate hydrolases"/>
    <property type="match status" value="2"/>
</dbReference>
<feature type="domain" description="ABC transporter" evidence="9">
    <location>
        <begin position="422"/>
        <end position="711"/>
    </location>
</feature>
<dbReference type="InterPro" id="IPR036640">
    <property type="entry name" value="ABC1_TM_sf"/>
</dbReference>
<dbReference type="Pfam" id="PF13304">
    <property type="entry name" value="AAA_21"/>
    <property type="match status" value="1"/>
</dbReference>
<feature type="domain" description="ABC transporter" evidence="9">
    <location>
        <begin position="1098"/>
        <end position="1347"/>
    </location>
</feature>
<dbReference type="InterPro" id="IPR017871">
    <property type="entry name" value="ABC_transporter-like_CS"/>
</dbReference>
<evidence type="ECO:0000256" key="5">
    <source>
        <dbReference type="ARBA" id="ARBA00022989"/>
    </source>
</evidence>
<dbReference type="PROSITE" id="PS50893">
    <property type="entry name" value="ABC_TRANSPORTER_2"/>
    <property type="match status" value="2"/>
</dbReference>
<dbReference type="PANTHER" id="PTHR24221:SF261">
    <property type="entry name" value="GLUTATHIONE_L-CYSTEINE TRANSPORT SYSTEM ATP-BINDING_PERMEASE PROTEIN CYDD"/>
    <property type="match status" value="1"/>
</dbReference>
<dbReference type="GO" id="GO:0045454">
    <property type="term" value="P:cell redox homeostasis"/>
    <property type="evidence" value="ECO:0007669"/>
    <property type="project" value="InterPro"/>
</dbReference>
<feature type="transmembrane region" description="Helical" evidence="8">
    <location>
        <begin position="757"/>
        <end position="779"/>
    </location>
</feature>
<comment type="subcellular location">
    <subcellularLocation>
        <location evidence="1">Cell membrane</location>
        <topology evidence="1">Multi-pass membrane protein</topology>
    </subcellularLocation>
</comment>
<proteinExistence type="predicted"/>
<feature type="region of interest" description="Disordered" evidence="7">
    <location>
        <begin position="1054"/>
        <end position="1094"/>
    </location>
</feature>
<accession>A0A7T4T4U4</accession>
<feature type="compositionally biased region" description="Basic and acidic residues" evidence="7">
    <location>
        <begin position="595"/>
        <end position="609"/>
    </location>
</feature>
<dbReference type="InterPro" id="IPR003959">
    <property type="entry name" value="ATPase_AAA_core"/>
</dbReference>
<dbReference type="InterPro" id="IPR014223">
    <property type="entry name" value="ABC_CydC/D"/>
</dbReference>
<feature type="transmembrane region" description="Helical" evidence="8">
    <location>
        <begin position="791"/>
        <end position="812"/>
    </location>
</feature>
<feature type="compositionally biased region" description="Polar residues" evidence="7">
    <location>
        <begin position="1054"/>
        <end position="1063"/>
    </location>
</feature>
<dbReference type="SMART" id="SM00382">
    <property type="entry name" value="AAA"/>
    <property type="match status" value="2"/>
</dbReference>
<keyword evidence="3" id="KW-0547">Nucleotide-binding</keyword>
<dbReference type="PROSITE" id="PS50929">
    <property type="entry name" value="ABC_TM1F"/>
    <property type="match status" value="2"/>
</dbReference>
<dbReference type="GO" id="GO:0016887">
    <property type="term" value="F:ATP hydrolysis activity"/>
    <property type="evidence" value="ECO:0007669"/>
    <property type="project" value="InterPro"/>
</dbReference>
<feature type="domain" description="ABC transmembrane type-1" evidence="10">
    <location>
        <begin position="759"/>
        <end position="1042"/>
    </location>
</feature>
<feature type="transmembrane region" description="Helical" evidence="8">
    <location>
        <begin position="899"/>
        <end position="918"/>
    </location>
</feature>
<feature type="transmembrane region" description="Helical" evidence="8">
    <location>
        <begin position="873"/>
        <end position="893"/>
    </location>
</feature>
<organism evidence="11 12">
    <name type="scientific">Rothia kristinae</name>
    <dbReference type="NCBI Taxonomy" id="37923"/>
    <lineage>
        <taxon>Bacteria</taxon>
        <taxon>Bacillati</taxon>
        <taxon>Actinomycetota</taxon>
        <taxon>Actinomycetes</taxon>
        <taxon>Micrococcales</taxon>
        <taxon>Micrococcaceae</taxon>
        <taxon>Rothia</taxon>
    </lineage>
</organism>
<evidence type="ECO:0000313" key="11">
    <source>
        <dbReference type="EMBL" id="QQC59763.1"/>
    </source>
</evidence>
<dbReference type="GO" id="GO:0034775">
    <property type="term" value="P:glutathione transmembrane transport"/>
    <property type="evidence" value="ECO:0007669"/>
    <property type="project" value="InterPro"/>
</dbReference>
<dbReference type="InterPro" id="IPR011527">
    <property type="entry name" value="ABC1_TM_dom"/>
</dbReference>
<evidence type="ECO:0000256" key="6">
    <source>
        <dbReference type="ARBA" id="ARBA00023136"/>
    </source>
</evidence>
<dbReference type="PANTHER" id="PTHR24221">
    <property type="entry name" value="ATP-BINDING CASSETTE SUB-FAMILY B"/>
    <property type="match status" value="1"/>
</dbReference>
<evidence type="ECO:0000256" key="1">
    <source>
        <dbReference type="ARBA" id="ARBA00004651"/>
    </source>
</evidence>
<evidence type="ECO:0000256" key="2">
    <source>
        <dbReference type="ARBA" id="ARBA00022692"/>
    </source>
</evidence>
<dbReference type="EMBL" id="CP066078">
    <property type="protein sequence ID" value="QQC59763.1"/>
    <property type="molecule type" value="Genomic_DNA"/>
</dbReference>
<feature type="compositionally biased region" description="Basic and acidic residues" evidence="7">
    <location>
        <begin position="709"/>
        <end position="718"/>
    </location>
</feature>
<feature type="region of interest" description="Disordered" evidence="7">
    <location>
        <begin position="594"/>
        <end position="632"/>
    </location>
</feature>
<dbReference type="RefSeq" id="WP_198490613.1">
    <property type="nucleotide sequence ID" value="NZ_CP066078.1"/>
</dbReference>
<gene>
    <name evidence="11" type="primary">cydC</name>
    <name evidence="11" type="ORF">I6H58_01910</name>
</gene>
<dbReference type="GO" id="GO:0034040">
    <property type="term" value="F:ATPase-coupled lipid transmembrane transporter activity"/>
    <property type="evidence" value="ECO:0007669"/>
    <property type="project" value="TreeGrafter"/>
</dbReference>
<feature type="compositionally biased region" description="Low complexity" evidence="7">
    <location>
        <begin position="722"/>
        <end position="735"/>
    </location>
</feature>
<dbReference type="GO" id="GO:0005886">
    <property type="term" value="C:plasma membrane"/>
    <property type="evidence" value="ECO:0007669"/>
    <property type="project" value="UniProtKB-SubCell"/>
</dbReference>
<evidence type="ECO:0000256" key="3">
    <source>
        <dbReference type="ARBA" id="ARBA00022741"/>
    </source>
</evidence>
<feature type="transmembrane region" description="Helical" evidence="8">
    <location>
        <begin position="205"/>
        <end position="227"/>
    </location>
</feature>
<dbReference type="SUPFAM" id="SSF90123">
    <property type="entry name" value="ABC transporter transmembrane region"/>
    <property type="match status" value="2"/>
</dbReference>
<protein>
    <submittedName>
        <fullName evidence="11">Thiol reductant ABC exporter subunit CydC</fullName>
    </submittedName>
</protein>
<evidence type="ECO:0000259" key="10">
    <source>
        <dbReference type="PROSITE" id="PS50929"/>
    </source>
</evidence>
<evidence type="ECO:0000259" key="9">
    <source>
        <dbReference type="PROSITE" id="PS50893"/>
    </source>
</evidence>
<evidence type="ECO:0000256" key="4">
    <source>
        <dbReference type="ARBA" id="ARBA00022840"/>
    </source>
</evidence>
<dbReference type="CDD" id="cd18584">
    <property type="entry name" value="ABC_6TM_AarD_CydD"/>
    <property type="match status" value="1"/>
</dbReference>
<dbReference type="GO" id="GO:0140359">
    <property type="term" value="F:ABC-type transporter activity"/>
    <property type="evidence" value="ECO:0007669"/>
    <property type="project" value="InterPro"/>
</dbReference>
<dbReference type="InterPro" id="IPR003439">
    <property type="entry name" value="ABC_transporter-like_ATP-bd"/>
</dbReference>
<dbReference type="Pfam" id="PF00005">
    <property type="entry name" value="ABC_tran"/>
    <property type="match status" value="2"/>
</dbReference>
<name>A0A7T4T4U4_9MICC</name>
<dbReference type="InterPro" id="IPR027417">
    <property type="entry name" value="P-loop_NTPase"/>
</dbReference>
<dbReference type="InterPro" id="IPR039421">
    <property type="entry name" value="Type_1_exporter"/>
</dbReference>
<dbReference type="Pfam" id="PF00664">
    <property type="entry name" value="ABC_membrane"/>
    <property type="match status" value="1"/>
</dbReference>
<dbReference type="SUPFAM" id="SSF52540">
    <property type="entry name" value="P-loop containing nucleoside triphosphate hydrolases"/>
    <property type="match status" value="2"/>
</dbReference>
<feature type="transmembrane region" description="Helical" evidence="8">
    <location>
        <begin position="57"/>
        <end position="84"/>
    </location>
</feature>
<feature type="region of interest" description="Disordered" evidence="7">
    <location>
        <begin position="1"/>
        <end position="24"/>
    </location>
</feature>
<dbReference type="NCBIfam" id="TIGR02868">
    <property type="entry name" value="CydC"/>
    <property type="match status" value="1"/>
</dbReference>
<dbReference type="GO" id="GO:0005524">
    <property type="term" value="F:ATP binding"/>
    <property type="evidence" value="ECO:0007669"/>
    <property type="project" value="UniProtKB-KW"/>
</dbReference>
<keyword evidence="6 8" id="KW-0472">Membrane</keyword>
<dbReference type="Proteomes" id="UP000595221">
    <property type="component" value="Chromosome"/>
</dbReference>
<evidence type="ECO:0000256" key="7">
    <source>
        <dbReference type="SAM" id="MobiDB-lite"/>
    </source>
</evidence>
<feature type="domain" description="ABC transmembrane type-1" evidence="10">
    <location>
        <begin position="70"/>
        <end position="377"/>
    </location>
</feature>
<sequence>MSVPRHRGEPGIGPGAESRSDSAVDAVAGAVPDVASSDAAVRGGASGRPPLGPNARAALPVLALLQALRAVGTVLFSLGLAVLLTGLAQAGLAGLSDPAALGPLPEYIGTRALRDDALLPGLGGSWAPGAFPATRFGAALAVTVGGLVLRSAGDWLLGVAARRAARGAQTELRERLLRYELRSGGLGEGGAAVLITRGLDALDDYYTRSVTAMVGTGVVPVILLGAVVLVDPISALVLVLTLPLVPVFMVLIGKTTQRDTRTAQAGLLRLSSHLAELARGLPVLVGLNRDRAQRRALAELGERYRRTTMTTLRSAFLSSLALELITTLSVAVVAVTIGVRLVNGSLGLDTGLLVLLLAPECFQPLRDVGTAYHQSQDGIAALRRAEEILWEDPASTEQEEPGDADDAALGETPEAIADRPTLAIEDLTVTYPGRTEPAVRNVETSARPGEITALVGPSGAGKTTLLRAAAGLLPAGTAVTGSVSVRGPVAWIGQDPRFLAETAAAEAALYAEPSRAGQWLAAGEHVGSLPGEKDRDREALAVPGVRAALEQLGLLGLARVAPAALSAGQQRRLALARALAPLLAGDAADPVWGVDGRDIGKSDADDGQRAEQPGADEQGADEPVSTGPGARGLVLVDEPTAHLDPAAAERVLDSLRALAGAGAAVVVITHSPRVRVVADRLLRVDARVALGPDPALEPSPDAVVPARQETTDEERAPRETGAPDAAAGPAAAADGPRPRVGEVLGILRRVTGLRPRALLGALTLNTLAVLAGAALTALSGWLIVRAAQQPGLMYLLVAITGVRFFGLARAGFRYAERLRTHDLALRGADALRLRTWSATGATALGLRSLLRGREFLRRLIADVEDLRDALPRVLLPAATAVPVLAVTVAVTAVCLPSAAWLMAGAGVVGLIVIPGLALRADAAGEGTQREVRARALGLAAGVLENREDLRGNGLVEPVLSVFRAADAAAHAAARRAAWATGLGSGGQVLLWWGTALGTAILAWPAVSSGAVSAPVAAIPVLLATALVESMTAATEAIRAWPAFARLTRRVWSQAQEGTPSTAGNPAGDGVRAGAQDRAPAAPQGPDPAERDDVEPAGLVLREVAARWPGMDRPAVRGLTGTAARGRWWGITGPSGSGKSTALAVLLGFLPRESGSIRALDPAVSAPADPASSAAGPELGPSRLRGLAAWCPQDAYVFDSTVRGNLSLARDREHAPTEDQLFAALERAGLARDVAALPQGLDTRVGPAGGLLSGGQRQRLAVARALLTEAPLLYLDEPTAHLDEPTARAMMARLAAGLSPGPGENDTTAPGVIVISHRPADLAHCRSVLRLAPDTADAREPHPVPGEAS</sequence>
<reference evidence="11 12" key="1">
    <citation type="submission" date="2020-12" db="EMBL/GenBank/DDBJ databases">
        <title>FDA dAtabase for Regulatory Grade micrObial Sequences (FDA-ARGOS): Supporting development and validation of Infectious Disease Dx tests.</title>
        <authorList>
            <person name="Sproer C."/>
            <person name="Gronow S."/>
            <person name="Severitt S."/>
            <person name="Schroder I."/>
            <person name="Tallon L."/>
            <person name="Sadzewicz L."/>
            <person name="Zhao X."/>
            <person name="Boylan J."/>
            <person name="Ott S."/>
            <person name="Bowen H."/>
            <person name="Vavikolanu K."/>
            <person name="Mehta A."/>
            <person name="Aluvathingal J."/>
            <person name="Nadendla S."/>
            <person name="Lowell S."/>
            <person name="Myers T."/>
            <person name="Yan Y."/>
            <person name="Sichtig H."/>
        </authorList>
    </citation>
    <scope>NUCLEOTIDE SEQUENCE [LARGE SCALE GENOMIC DNA]</scope>
    <source>
        <strain evidence="11 12">FDAARGOS_1001</strain>
    </source>
</reference>